<gene>
    <name evidence="1" type="ORF">BC008_24540</name>
</gene>
<dbReference type="EMBL" id="LMTZ01000099">
    <property type="protein sequence ID" value="KST66148.1"/>
    <property type="molecule type" value="Genomic_DNA"/>
</dbReference>
<dbReference type="OrthoDB" id="117988at2"/>
<name>A0A0V7ZN75_9CYAN</name>
<protein>
    <submittedName>
        <fullName evidence="1">Uncharacterized protein</fullName>
    </submittedName>
</protein>
<evidence type="ECO:0000313" key="1">
    <source>
        <dbReference type="EMBL" id="KST66148.1"/>
    </source>
</evidence>
<evidence type="ECO:0000313" key="2">
    <source>
        <dbReference type="Proteomes" id="UP000053372"/>
    </source>
</evidence>
<dbReference type="Proteomes" id="UP000053372">
    <property type="component" value="Unassembled WGS sequence"/>
</dbReference>
<accession>A0A0V7ZN75</accession>
<organism evidence="1 2">
    <name type="scientific">Mastigocoleus testarum BC008</name>
    <dbReference type="NCBI Taxonomy" id="371196"/>
    <lineage>
        <taxon>Bacteria</taxon>
        <taxon>Bacillati</taxon>
        <taxon>Cyanobacteriota</taxon>
        <taxon>Cyanophyceae</taxon>
        <taxon>Nostocales</taxon>
        <taxon>Hapalosiphonaceae</taxon>
        <taxon>Mastigocoleus</taxon>
    </lineage>
</organism>
<dbReference type="RefSeq" id="WP_027844429.1">
    <property type="nucleotide sequence ID" value="NZ_LMTZ01000099.1"/>
</dbReference>
<reference evidence="1 2" key="1">
    <citation type="journal article" date="2015" name="Genome Announc.">
        <title>Draft Genome of the Euendolithic (true boring) Cyanobacterium Mastigocoleus testarum strain BC008.</title>
        <authorList>
            <person name="Guida B.S."/>
            <person name="Garcia-Pichel F."/>
        </authorList>
    </citation>
    <scope>NUCLEOTIDE SEQUENCE [LARGE SCALE GENOMIC DNA]</scope>
    <source>
        <strain evidence="1 2">BC008</strain>
    </source>
</reference>
<dbReference type="AlphaFoldDB" id="A0A0V7ZN75"/>
<proteinExistence type="predicted"/>
<sequence length="151" mass="18077">MSHEYDEYQNGKYQTENEIEALVTAFNNCTLSRSEWNHSAHLTITLWYLIHYNEQEAIQEIRNNIKRYNAAMGIKTTKNSGYHETITLFWVWVVRDYLLVNRHQDSILQLTNGLVDAYDNKYLPLQYYTQDLLMSWEARNNWLQPNIKPLN</sequence>
<comment type="caution">
    <text evidence="1">The sequence shown here is derived from an EMBL/GenBank/DDBJ whole genome shotgun (WGS) entry which is preliminary data.</text>
</comment>
<keyword evidence="2" id="KW-1185">Reference proteome</keyword>